<feature type="transmembrane region" description="Helical" evidence="1">
    <location>
        <begin position="315"/>
        <end position="340"/>
    </location>
</feature>
<dbReference type="RefSeq" id="WP_043580209.1">
    <property type="nucleotide sequence ID" value="NZ_CP011454.1"/>
</dbReference>
<dbReference type="PANTHER" id="PTHR31061">
    <property type="entry name" value="LD22376P"/>
    <property type="match status" value="1"/>
</dbReference>
<reference evidence="2 3" key="2">
    <citation type="journal article" date="2016" name="Environ. Microbiol. Rep.">
        <title>Metagenomic evidence for the presence of phototrophic Gemmatimonadetes bacteria in diverse environments.</title>
        <authorList>
            <person name="Zeng Y."/>
            <person name="Baumbach J."/>
            <person name="Barbosa E.G."/>
            <person name="Azevedo V."/>
            <person name="Zhang C."/>
            <person name="Koblizek M."/>
        </authorList>
    </citation>
    <scope>NUCLEOTIDE SEQUENCE [LARGE SCALE GENOMIC DNA]</scope>
    <source>
        <strain evidence="2 3">AP64</strain>
    </source>
</reference>
<dbReference type="KEGG" id="gph:GEMMAAP_03205"/>
<dbReference type="EMBL" id="CP011454">
    <property type="protein sequence ID" value="AMW04116.1"/>
    <property type="molecule type" value="Genomic_DNA"/>
</dbReference>
<keyword evidence="3" id="KW-1185">Reference proteome</keyword>
<evidence type="ECO:0000313" key="2">
    <source>
        <dbReference type="EMBL" id="AMW04116.1"/>
    </source>
</evidence>
<feature type="transmembrane region" description="Helical" evidence="1">
    <location>
        <begin position="91"/>
        <end position="109"/>
    </location>
</feature>
<keyword evidence="1" id="KW-0472">Membrane</keyword>
<name>A0A143BGE9_9BACT</name>
<reference evidence="2 3" key="1">
    <citation type="journal article" date="2014" name="Proc. Natl. Acad. Sci. U.S.A.">
        <title>Functional type 2 photosynthetic reaction centers found in the rare bacterial phylum Gemmatimonadetes.</title>
        <authorList>
            <person name="Zeng Y."/>
            <person name="Feng F."/>
            <person name="Medova H."/>
            <person name="Dean J."/>
            <person name="Koblizek M."/>
        </authorList>
    </citation>
    <scope>NUCLEOTIDE SEQUENCE [LARGE SCALE GENOMIC DNA]</scope>
    <source>
        <strain evidence="2 3">AP64</strain>
    </source>
</reference>
<accession>A0A143BGE9</accession>
<feature type="transmembrane region" description="Helical" evidence="1">
    <location>
        <begin position="284"/>
        <end position="303"/>
    </location>
</feature>
<feature type="transmembrane region" description="Helical" evidence="1">
    <location>
        <begin position="157"/>
        <end position="177"/>
    </location>
</feature>
<keyword evidence="1" id="KW-0812">Transmembrane</keyword>
<dbReference type="STRING" id="1379270.GEMMAAP_03205"/>
<dbReference type="PANTHER" id="PTHR31061:SF24">
    <property type="entry name" value="LD22376P"/>
    <property type="match status" value="1"/>
</dbReference>
<gene>
    <name evidence="2" type="ORF">GEMMAAP_03205</name>
</gene>
<feature type="transmembrane region" description="Helical" evidence="1">
    <location>
        <begin position="371"/>
        <end position="390"/>
    </location>
</feature>
<feature type="transmembrane region" description="Helical" evidence="1">
    <location>
        <begin position="129"/>
        <end position="150"/>
    </location>
</feature>
<dbReference type="OrthoDB" id="9766391at2"/>
<dbReference type="eggNOG" id="COG4299">
    <property type="taxonomic scope" value="Bacteria"/>
</dbReference>
<organism evidence="2 3">
    <name type="scientific">Gemmatimonas phototrophica</name>
    <dbReference type="NCBI Taxonomy" id="1379270"/>
    <lineage>
        <taxon>Bacteria</taxon>
        <taxon>Pseudomonadati</taxon>
        <taxon>Gemmatimonadota</taxon>
        <taxon>Gemmatimonadia</taxon>
        <taxon>Gemmatimonadales</taxon>
        <taxon>Gemmatimonadaceae</taxon>
        <taxon>Gemmatimonas</taxon>
    </lineage>
</organism>
<evidence type="ECO:0000256" key="1">
    <source>
        <dbReference type="SAM" id="Phobius"/>
    </source>
</evidence>
<feature type="transmembrane region" description="Helical" evidence="1">
    <location>
        <begin position="252"/>
        <end position="272"/>
    </location>
</feature>
<evidence type="ECO:0000313" key="3">
    <source>
        <dbReference type="Proteomes" id="UP000076404"/>
    </source>
</evidence>
<dbReference type="Proteomes" id="UP000076404">
    <property type="component" value="Chromosome"/>
</dbReference>
<proteinExistence type="predicted"/>
<dbReference type="AlphaFoldDB" id="A0A143BGE9"/>
<sequence>MTGSLKTERLVSLDVFRGMTVAGMLLVNNPGTWSAIYPPLQHAPWHGWTPTDLIFPFFLFIVGITTELSLRVRRARGDDDQAILRQILRRGALIFLFGFLLSGFPFFTWSSSLDGASFGARVLDRIEHWRVMGVLQRIGLAYIVGGLLTWRTSVKQQVAILAALLLSYWALMTLVPVPDTGVPGRFVLDKPDQLLSAWLDRVVLGTNHLWVGGKTWDPEGLLSTLPAVGTMICGTFAGKWIGEQQRPLAERLAGLFAVGALAMMLGAIWHWVFPINKNIWTSSYVVFTAGIGAVSLATCMWLIDVQQLRRWTHPFVIYGTNPMLAFLGSGLMARCISSIWTWETQNGTRTSAQGFAFTTMFASWLPPREASFAYAVSFVALWYLILWAAWKRGFVLKV</sequence>
<feature type="transmembrane region" description="Helical" evidence="1">
    <location>
        <begin position="220"/>
        <end position="240"/>
    </location>
</feature>
<feature type="transmembrane region" description="Helical" evidence="1">
    <location>
        <begin position="53"/>
        <end position="70"/>
    </location>
</feature>
<keyword evidence="1" id="KW-1133">Transmembrane helix</keyword>
<protein>
    <submittedName>
        <fullName evidence="2">Uncharacterized protein</fullName>
    </submittedName>
</protein>